<dbReference type="AlphaFoldDB" id="A0A937X8G9"/>
<organism evidence="1 2">
    <name type="scientific">Candidatus Tanganyikabacteria bacterium</name>
    <dbReference type="NCBI Taxonomy" id="2961651"/>
    <lineage>
        <taxon>Bacteria</taxon>
        <taxon>Bacillati</taxon>
        <taxon>Candidatus Sericytochromatia</taxon>
        <taxon>Candidatus Tanganyikabacteria</taxon>
    </lineage>
</organism>
<evidence type="ECO:0000313" key="1">
    <source>
        <dbReference type="EMBL" id="MBM3275536.1"/>
    </source>
</evidence>
<reference evidence="1 2" key="1">
    <citation type="submission" date="2019-03" db="EMBL/GenBank/DDBJ databases">
        <title>Lake Tanganyika Metagenome-Assembled Genomes (MAGs).</title>
        <authorList>
            <person name="Tran P."/>
        </authorList>
    </citation>
    <scope>NUCLEOTIDE SEQUENCE [LARGE SCALE GENOMIC DNA]</scope>
    <source>
        <strain evidence="1">K_DeepCast_65m_m2_236</strain>
    </source>
</reference>
<dbReference type="PANTHER" id="PTHR28630">
    <property type="match status" value="1"/>
</dbReference>
<sequence length="138" mass="14652">MFCKQQVAQLRDLVPELEARGATVTAIGNGTVEQAREFAASQQLIFRLLTDPDLEAYRAMSFARGLGEVLNLATLGSSLLAAAGGYRQTAAAGDLLQLGGAAVMEPGGRMRYFHASRTAGDHADTRDLVAALDREDLA</sequence>
<dbReference type="Pfam" id="PF13911">
    <property type="entry name" value="AhpC-TSA_2"/>
    <property type="match status" value="1"/>
</dbReference>
<proteinExistence type="predicted"/>
<dbReference type="EMBL" id="VGJX01000615">
    <property type="protein sequence ID" value="MBM3275536.1"/>
    <property type="molecule type" value="Genomic_DNA"/>
</dbReference>
<gene>
    <name evidence="1" type="ORF">FJZ00_10300</name>
</gene>
<dbReference type="Gene3D" id="3.40.30.10">
    <property type="entry name" value="Glutaredoxin"/>
    <property type="match status" value="1"/>
</dbReference>
<dbReference type="InterPro" id="IPR036249">
    <property type="entry name" value="Thioredoxin-like_sf"/>
</dbReference>
<name>A0A937X8G9_9BACT</name>
<dbReference type="PANTHER" id="PTHR28630:SF3">
    <property type="entry name" value="PEROXIREDOXIN-LIKE 2C"/>
    <property type="match status" value="1"/>
</dbReference>
<evidence type="ECO:0000313" key="2">
    <source>
        <dbReference type="Proteomes" id="UP000703893"/>
    </source>
</evidence>
<protein>
    <submittedName>
        <fullName evidence="1">Redoxin domain-containing protein</fullName>
    </submittedName>
</protein>
<comment type="caution">
    <text evidence="1">The sequence shown here is derived from an EMBL/GenBank/DDBJ whole genome shotgun (WGS) entry which is preliminary data.</text>
</comment>
<accession>A0A937X8G9</accession>
<dbReference type="InterPro" id="IPR032801">
    <property type="entry name" value="PXL2A/B/C"/>
</dbReference>
<dbReference type="Proteomes" id="UP000703893">
    <property type="component" value="Unassembled WGS sequence"/>
</dbReference>
<dbReference type="SUPFAM" id="SSF52833">
    <property type="entry name" value="Thioredoxin-like"/>
    <property type="match status" value="1"/>
</dbReference>